<reference evidence="4 5" key="1">
    <citation type="journal article" date="2023" name="Antonie Van Leeuwenhoek">
        <title>Mesoterricola silvestris gen. nov., sp. nov., Mesoterricola sediminis sp. nov., Geothrix oryzae sp. nov., Geothrix edaphica sp. nov., Geothrix rubra sp. nov., and Geothrix limicola sp. nov., six novel members of Acidobacteriota isolated from soils.</title>
        <authorList>
            <person name="Itoh H."/>
            <person name="Sugisawa Y."/>
            <person name="Mise K."/>
            <person name="Xu Z."/>
            <person name="Kuniyasu M."/>
            <person name="Ushijima N."/>
            <person name="Kawano K."/>
            <person name="Kobayashi E."/>
            <person name="Shiratori Y."/>
            <person name="Masuda Y."/>
            <person name="Senoo K."/>
        </authorList>
    </citation>
    <scope>NUCLEOTIDE SEQUENCE [LARGE SCALE GENOMIC DNA]</scope>
    <source>
        <strain evidence="4 5">Red804</strain>
    </source>
</reference>
<accession>A0ABQ5QD49</accession>
<comment type="caution">
    <text evidence="4">The sequence shown here is derived from an EMBL/GenBank/DDBJ whole genome shotgun (WGS) entry which is preliminary data.</text>
</comment>
<keyword evidence="3" id="KW-1133">Transmembrane helix</keyword>
<gene>
    <name evidence="4" type="ORF">GETHLI_08770</name>
</gene>
<keyword evidence="5" id="KW-1185">Reference proteome</keyword>
<feature type="region of interest" description="Disordered" evidence="2">
    <location>
        <begin position="49"/>
        <end position="77"/>
    </location>
</feature>
<organism evidence="4 5">
    <name type="scientific">Geothrix limicola</name>
    <dbReference type="NCBI Taxonomy" id="2927978"/>
    <lineage>
        <taxon>Bacteria</taxon>
        <taxon>Pseudomonadati</taxon>
        <taxon>Acidobacteriota</taxon>
        <taxon>Holophagae</taxon>
        <taxon>Holophagales</taxon>
        <taxon>Holophagaceae</taxon>
        <taxon>Geothrix</taxon>
    </lineage>
</organism>
<sequence length="163" mass="18057">MRRSSLRWIIPTFLALQLGLLWIQGAQLHQQNQVLQALREDIQSLAESIENSQAETSSDEEGSAVPASTPKPAAPHKKVAVLGVEEDQESANKDLQASRESAQKAIKEAREVQSKLSIEENARKAEEASKVQAATNAWQRWFWGALAVVVLALAARSMYRRRG</sequence>
<name>A0ABQ5QD49_9BACT</name>
<protein>
    <submittedName>
        <fullName evidence="4">Uncharacterized protein</fullName>
    </submittedName>
</protein>
<keyword evidence="1" id="KW-0175">Coiled coil</keyword>
<keyword evidence="3" id="KW-0812">Transmembrane</keyword>
<dbReference type="Proteomes" id="UP001165069">
    <property type="component" value="Unassembled WGS sequence"/>
</dbReference>
<evidence type="ECO:0000313" key="5">
    <source>
        <dbReference type="Proteomes" id="UP001165069"/>
    </source>
</evidence>
<dbReference type="RefSeq" id="WP_285570857.1">
    <property type="nucleotide sequence ID" value="NZ_BSDE01000001.1"/>
</dbReference>
<dbReference type="EMBL" id="BSDE01000001">
    <property type="protein sequence ID" value="GLH72375.1"/>
    <property type="molecule type" value="Genomic_DNA"/>
</dbReference>
<proteinExistence type="predicted"/>
<keyword evidence="3" id="KW-0472">Membrane</keyword>
<feature type="transmembrane region" description="Helical" evidence="3">
    <location>
        <begin position="141"/>
        <end position="159"/>
    </location>
</feature>
<feature type="coiled-coil region" evidence="1">
    <location>
        <begin position="85"/>
        <end position="122"/>
    </location>
</feature>
<evidence type="ECO:0000256" key="2">
    <source>
        <dbReference type="SAM" id="MobiDB-lite"/>
    </source>
</evidence>
<evidence type="ECO:0000313" key="4">
    <source>
        <dbReference type="EMBL" id="GLH72375.1"/>
    </source>
</evidence>
<evidence type="ECO:0000256" key="3">
    <source>
        <dbReference type="SAM" id="Phobius"/>
    </source>
</evidence>
<evidence type="ECO:0000256" key="1">
    <source>
        <dbReference type="SAM" id="Coils"/>
    </source>
</evidence>